<feature type="transmembrane region" description="Helical" evidence="2">
    <location>
        <begin position="63"/>
        <end position="82"/>
    </location>
</feature>
<dbReference type="RefSeq" id="WP_171081731.1">
    <property type="nucleotide sequence ID" value="NZ_BNBU01000001.1"/>
</dbReference>
<protein>
    <submittedName>
        <fullName evidence="3">Uncharacterized protein</fullName>
    </submittedName>
</protein>
<gene>
    <name evidence="3" type="ORF">HG542_15400</name>
</gene>
<evidence type="ECO:0000313" key="4">
    <source>
        <dbReference type="Proteomes" id="UP000587462"/>
    </source>
</evidence>
<keyword evidence="2" id="KW-1133">Transmembrane helix</keyword>
<comment type="caution">
    <text evidence="3">The sequence shown here is derived from an EMBL/GenBank/DDBJ whole genome shotgun (WGS) entry which is preliminary data.</text>
</comment>
<dbReference type="Proteomes" id="UP000587462">
    <property type="component" value="Unassembled WGS sequence"/>
</dbReference>
<sequence length="143" mass="15018">MPAHAAHEGPGPVARGTHLPQTRRTAEAGHARWEWGVPVTGGIALGLYAVFISSETGNSAGHAWLVGLVTALVSIAVGHVLLRERHRMVAEVRAAAFGAFFGICMGFLCSLSGGSVLRSTAIGLPLGIGMGLISYYVFYTHEH</sequence>
<feature type="transmembrane region" description="Helical" evidence="2">
    <location>
        <begin position="120"/>
        <end position="139"/>
    </location>
</feature>
<organism evidence="3 4">
    <name type="scientific">Streptomyces morookaense</name>
    <name type="common">Streptoverticillium morookaense</name>
    <dbReference type="NCBI Taxonomy" id="1970"/>
    <lineage>
        <taxon>Bacteria</taxon>
        <taxon>Bacillati</taxon>
        <taxon>Actinomycetota</taxon>
        <taxon>Actinomycetes</taxon>
        <taxon>Kitasatosporales</taxon>
        <taxon>Streptomycetaceae</taxon>
        <taxon>Streptomyces</taxon>
    </lineage>
</organism>
<evidence type="ECO:0000313" key="3">
    <source>
        <dbReference type="EMBL" id="NVK79048.1"/>
    </source>
</evidence>
<reference evidence="3 4" key="1">
    <citation type="submission" date="2020-04" db="EMBL/GenBank/DDBJ databases">
        <title>Draft Genome Sequence of Streptomyces morookaense DSM 40503, an 8-azaguanine-producing strain.</title>
        <authorList>
            <person name="Qi J."/>
            <person name="Gao J.-M."/>
        </authorList>
    </citation>
    <scope>NUCLEOTIDE SEQUENCE [LARGE SCALE GENOMIC DNA]</scope>
    <source>
        <strain evidence="3 4">DSM 40503</strain>
    </source>
</reference>
<dbReference type="EMBL" id="JABBXF010000032">
    <property type="protein sequence ID" value="NVK79048.1"/>
    <property type="molecule type" value="Genomic_DNA"/>
</dbReference>
<feature type="transmembrane region" description="Helical" evidence="2">
    <location>
        <begin position="33"/>
        <end position="51"/>
    </location>
</feature>
<accession>A0A7Y7B4W9</accession>
<name>A0A7Y7B4W9_STRMO</name>
<keyword evidence="2" id="KW-0812">Transmembrane</keyword>
<feature type="region of interest" description="Disordered" evidence="1">
    <location>
        <begin position="1"/>
        <end position="25"/>
    </location>
</feature>
<dbReference type="AlphaFoldDB" id="A0A7Y7B4W9"/>
<feature type="transmembrane region" description="Helical" evidence="2">
    <location>
        <begin position="94"/>
        <end position="114"/>
    </location>
</feature>
<keyword evidence="4" id="KW-1185">Reference proteome</keyword>
<evidence type="ECO:0000256" key="2">
    <source>
        <dbReference type="SAM" id="Phobius"/>
    </source>
</evidence>
<keyword evidence="2" id="KW-0472">Membrane</keyword>
<evidence type="ECO:0000256" key="1">
    <source>
        <dbReference type="SAM" id="MobiDB-lite"/>
    </source>
</evidence>
<proteinExistence type="predicted"/>